<keyword evidence="1" id="KW-0732">Signal</keyword>
<proteinExistence type="predicted"/>
<evidence type="ECO:0000313" key="2">
    <source>
        <dbReference type="EMBL" id="KZV90355.1"/>
    </source>
</evidence>
<gene>
    <name evidence="2" type="ORF">EXIGLDRAFT_720507</name>
</gene>
<keyword evidence="3" id="KW-1185">Reference proteome</keyword>
<reference evidence="2 3" key="1">
    <citation type="journal article" date="2016" name="Mol. Biol. Evol.">
        <title>Comparative Genomics of Early-Diverging Mushroom-Forming Fungi Provides Insights into the Origins of Lignocellulose Decay Capabilities.</title>
        <authorList>
            <person name="Nagy L.G."/>
            <person name="Riley R."/>
            <person name="Tritt A."/>
            <person name="Adam C."/>
            <person name="Daum C."/>
            <person name="Floudas D."/>
            <person name="Sun H."/>
            <person name="Yadav J.S."/>
            <person name="Pangilinan J."/>
            <person name="Larsson K.H."/>
            <person name="Matsuura K."/>
            <person name="Barry K."/>
            <person name="Labutti K."/>
            <person name="Kuo R."/>
            <person name="Ohm R.A."/>
            <person name="Bhattacharya S.S."/>
            <person name="Shirouzu T."/>
            <person name="Yoshinaga Y."/>
            <person name="Martin F.M."/>
            <person name="Grigoriev I.V."/>
            <person name="Hibbett D.S."/>
        </authorList>
    </citation>
    <scope>NUCLEOTIDE SEQUENCE [LARGE SCALE GENOMIC DNA]</scope>
    <source>
        <strain evidence="2 3">HHB12029</strain>
    </source>
</reference>
<organism evidence="2 3">
    <name type="scientific">Exidia glandulosa HHB12029</name>
    <dbReference type="NCBI Taxonomy" id="1314781"/>
    <lineage>
        <taxon>Eukaryota</taxon>
        <taxon>Fungi</taxon>
        <taxon>Dikarya</taxon>
        <taxon>Basidiomycota</taxon>
        <taxon>Agaricomycotina</taxon>
        <taxon>Agaricomycetes</taxon>
        <taxon>Auriculariales</taxon>
        <taxon>Exidiaceae</taxon>
        <taxon>Exidia</taxon>
    </lineage>
</organism>
<feature type="signal peptide" evidence="1">
    <location>
        <begin position="1"/>
        <end position="23"/>
    </location>
</feature>
<sequence length="83" mass="9163">MTTLRTTILFFFVVLAFVLSAAALPTVKRDEPAKPSGALGESWGANVHGFDWGSWGDFFKSLFNVRLPSQTLVVRKLTHPKAL</sequence>
<protein>
    <submittedName>
        <fullName evidence="2">Uncharacterized protein</fullName>
    </submittedName>
</protein>
<evidence type="ECO:0000256" key="1">
    <source>
        <dbReference type="SAM" id="SignalP"/>
    </source>
</evidence>
<name>A0A165GDF4_EXIGL</name>
<dbReference type="InParanoid" id="A0A165GDF4"/>
<evidence type="ECO:0000313" key="3">
    <source>
        <dbReference type="Proteomes" id="UP000077266"/>
    </source>
</evidence>
<accession>A0A165GDF4</accession>
<dbReference type="AlphaFoldDB" id="A0A165GDF4"/>
<dbReference type="Proteomes" id="UP000077266">
    <property type="component" value="Unassembled WGS sequence"/>
</dbReference>
<feature type="chain" id="PRO_5007858160" evidence="1">
    <location>
        <begin position="24"/>
        <end position="83"/>
    </location>
</feature>
<dbReference type="EMBL" id="KV426051">
    <property type="protein sequence ID" value="KZV90355.1"/>
    <property type="molecule type" value="Genomic_DNA"/>
</dbReference>